<sequence length="108" mass="11719">MDLTIKTEQLDGQTHLYIAGEIDTYTAPKLRQELVPAVETNDVVVHLDEVHYMDSTGLGVFVGALKAAKKNGTSFTLVGVSERIRRLFEITGLSSIITIDSGVRGGTQ</sequence>
<dbReference type="PANTHER" id="PTHR33495:SF9">
    <property type="entry name" value="ANTI-SIGMA-B FACTOR ANTAGONIST"/>
    <property type="match status" value="1"/>
</dbReference>
<comment type="caution">
    <text evidence="6">The sequence shown here is derived from an EMBL/GenBank/DDBJ whole genome shotgun (WGS) entry which is preliminary data.</text>
</comment>
<dbReference type="PANTHER" id="PTHR33495">
    <property type="entry name" value="ANTI-SIGMA FACTOR ANTAGONIST TM_1081-RELATED-RELATED"/>
    <property type="match status" value="1"/>
</dbReference>
<evidence type="ECO:0000313" key="8">
    <source>
        <dbReference type="EMBL" id="MEI4463261.1"/>
    </source>
</evidence>
<evidence type="ECO:0000256" key="2">
    <source>
        <dbReference type="ARBA" id="ARBA00022553"/>
    </source>
</evidence>
<dbReference type="PROSITE" id="PS50801">
    <property type="entry name" value="STAS"/>
    <property type="match status" value="1"/>
</dbReference>
<reference evidence="7 10" key="2">
    <citation type="journal article" date="2016" name="Front. Microbiol.">
        <title>Genomic Resource of Rice Seed Associated Bacteria.</title>
        <authorList>
            <person name="Midha S."/>
            <person name="Bansal K."/>
            <person name="Sharma S."/>
            <person name="Kumar N."/>
            <person name="Patil P.P."/>
            <person name="Chaudhry V."/>
            <person name="Patil P.B."/>
        </authorList>
    </citation>
    <scope>NUCLEOTIDE SEQUENCE [LARGE SCALE GENOMIC DNA]</scope>
    <source>
        <strain evidence="7 10">RSA11</strain>
    </source>
</reference>
<keyword evidence="2" id="KW-0597">Phosphoprotein</keyword>
<dbReference type="GO" id="GO:0043856">
    <property type="term" value="F:anti-sigma factor antagonist activity"/>
    <property type="evidence" value="ECO:0007669"/>
    <property type="project" value="InterPro"/>
</dbReference>
<dbReference type="InterPro" id="IPR036513">
    <property type="entry name" value="STAS_dom_sf"/>
</dbReference>
<dbReference type="Proteomes" id="UP000072605">
    <property type="component" value="Unassembled WGS sequence"/>
</dbReference>
<dbReference type="NCBIfam" id="TIGR00377">
    <property type="entry name" value="ant_ant_sig"/>
    <property type="match status" value="1"/>
</dbReference>
<dbReference type="SUPFAM" id="SSF52091">
    <property type="entry name" value="SpoIIaa-like"/>
    <property type="match status" value="1"/>
</dbReference>
<dbReference type="AlphaFoldDB" id="A0A0V8GE04"/>
<dbReference type="InterPro" id="IPR002645">
    <property type="entry name" value="STAS_dom"/>
</dbReference>
<dbReference type="Pfam" id="PF01740">
    <property type="entry name" value="STAS"/>
    <property type="match status" value="1"/>
</dbReference>
<dbReference type="EMBL" id="LDQV01000030">
    <property type="protein sequence ID" value="KTR25812.1"/>
    <property type="molecule type" value="Genomic_DNA"/>
</dbReference>
<dbReference type="EMBL" id="LNQL01000004">
    <property type="protein sequence ID" value="KSU48492.1"/>
    <property type="molecule type" value="Genomic_DNA"/>
</dbReference>
<comment type="similarity">
    <text evidence="1 4">Belongs to the anti-sigma-factor antagonist family.</text>
</comment>
<protein>
    <recommendedName>
        <fullName evidence="4">Anti-sigma factor antagonist</fullName>
    </recommendedName>
</protein>
<dbReference type="GeneID" id="90838173"/>
<name>A0A0V8GE04_9BACL</name>
<reference evidence="8 11" key="3">
    <citation type="submission" date="2023-12" db="EMBL/GenBank/DDBJ databases">
        <authorList>
            <person name="Easwaran N."/>
            <person name="Lazarus H.P.S."/>
        </authorList>
    </citation>
    <scope>NUCLEOTIDE SEQUENCE [LARGE SCALE GENOMIC DNA]</scope>
    <source>
        <strain evidence="8 11">VIT-2023</strain>
    </source>
</reference>
<evidence type="ECO:0000313" key="11">
    <source>
        <dbReference type="Proteomes" id="UP001387110"/>
    </source>
</evidence>
<feature type="domain" description="STAS" evidence="5">
    <location>
        <begin position="3"/>
        <end position="108"/>
    </location>
</feature>
<proteinExistence type="inferred from homology"/>
<dbReference type="InterPro" id="IPR003658">
    <property type="entry name" value="Anti-sigma_ant"/>
</dbReference>
<dbReference type="RefSeq" id="WP_023469622.1">
    <property type="nucleotide sequence ID" value="NZ_FMYN01000004.1"/>
</dbReference>
<accession>A0A0V8GE04</accession>
<evidence type="ECO:0000313" key="7">
    <source>
        <dbReference type="EMBL" id="KTR25812.1"/>
    </source>
</evidence>
<dbReference type="CDD" id="cd07043">
    <property type="entry name" value="STAS_anti-anti-sigma_factors"/>
    <property type="match status" value="1"/>
</dbReference>
<gene>
    <name evidence="6" type="ORF">AS033_12800</name>
    <name evidence="7" type="ORF">RSA11_13040</name>
    <name evidence="8" type="ORF">SZL87_12625</name>
</gene>
<evidence type="ECO:0000313" key="9">
    <source>
        <dbReference type="Proteomes" id="UP000053797"/>
    </source>
</evidence>
<dbReference type="EMBL" id="JBAWKY010000004">
    <property type="protein sequence ID" value="MEI4463261.1"/>
    <property type="molecule type" value="Genomic_DNA"/>
</dbReference>
<dbReference type="Proteomes" id="UP001387110">
    <property type="component" value="Unassembled WGS sequence"/>
</dbReference>
<evidence type="ECO:0000256" key="4">
    <source>
        <dbReference type="RuleBase" id="RU003749"/>
    </source>
</evidence>
<keyword evidence="11" id="KW-1185">Reference proteome</keyword>
<reference evidence="6 9" key="1">
    <citation type="journal article" date="2015" name="Int. J. Syst. Evol. Microbiol.">
        <title>Exiguobacterium enclense sp. nov., isolated from sediment.</title>
        <authorList>
            <person name="Dastager S.G."/>
            <person name="Mawlankar R."/>
            <person name="Sonalkar V.V."/>
            <person name="Thorat M.N."/>
            <person name="Mual P."/>
            <person name="Verma A."/>
            <person name="Krishnamurthi S."/>
            <person name="Tang S.K."/>
            <person name="Li W.J."/>
        </authorList>
    </citation>
    <scope>NUCLEOTIDE SEQUENCE [LARGE SCALE GENOMIC DNA]</scope>
    <source>
        <strain evidence="6 9">NIO-1109</strain>
    </source>
</reference>
<evidence type="ECO:0000256" key="1">
    <source>
        <dbReference type="ARBA" id="ARBA00009013"/>
    </source>
</evidence>
<dbReference type="OrthoDB" id="9793697at2"/>
<comment type="function">
    <text evidence="3">Positive regulator of sigma-B activity. Non-phosphorylated RsbV binds to RsbW, preventing its association with sigma-B. When phosphorylated, releases RsbW, which is then free to complex with and inactivate sigma-B.</text>
</comment>
<evidence type="ECO:0000313" key="6">
    <source>
        <dbReference type="EMBL" id="KSU48492.1"/>
    </source>
</evidence>
<evidence type="ECO:0000313" key="10">
    <source>
        <dbReference type="Proteomes" id="UP000072605"/>
    </source>
</evidence>
<evidence type="ECO:0000256" key="3">
    <source>
        <dbReference type="ARBA" id="ARBA00024670"/>
    </source>
</evidence>
<dbReference type="Proteomes" id="UP000053797">
    <property type="component" value="Unassembled WGS sequence"/>
</dbReference>
<organism evidence="6 9">
    <name type="scientific">Exiguobacterium indicum</name>
    <dbReference type="NCBI Taxonomy" id="296995"/>
    <lineage>
        <taxon>Bacteria</taxon>
        <taxon>Bacillati</taxon>
        <taxon>Bacillota</taxon>
        <taxon>Bacilli</taxon>
        <taxon>Bacillales</taxon>
        <taxon>Bacillales Family XII. Incertae Sedis</taxon>
        <taxon>Exiguobacterium</taxon>
    </lineage>
</organism>
<evidence type="ECO:0000259" key="5">
    <source>
        <dbReference type="PROSITE" id="PS50801"/>
    </source>
</evidence>
<dbReference type="Gene3D" id="3.30.750.24">
    <property type="entry name" value="STAS domain"/>
    <property type="match status" value="1"/>
</dbReference>